<keyword evidence="5 6" id="KW-0472">Membrane</keyword>
<dbReference type="AlphaFoldDB" id="A0A5J9UX14"/>
<evidence type="ECO:0000259" key="8">
    <source>
        <dbReference type="Pfam" id="PF00892"/>
    </source>
</evidence>
<organism evidence="9 10">
    <name type="scientific">Eragrostis curvula</name>
    <name type="common">weeping love grass</name>
    <dbReference type="NCBI Taxonomy" id="38414"/>
    <lineage>
        <taxon>Eukaryota</taxon>
        <taxon>Viridiplantae</taxon>
        <taxon>Streptophyta</taxon>
        <taxon>Embryophyta</taxon>
        <taxon>Tracheophyta</taxon>
        <taxon>Spermatophyta</taxon>
        <taxon>Magnoliopsida</taxon>
        <taxon>Liliopsida</taxon>
        <taxon>Poales</taxon>
        <taxon>Poaceae</taxon>
        <taxon>PACMAD clade</taxon>
        <taxon>Chloridoideae</taxon>
        <taxon>Eragrostideae</taxon>
        <taxon>Eragrostidinae</taxon>
        <taxon>Eragrostis</taxon>
    </lineage>
</organism>
<feature type="transmembrane region" description="Helical" evidence="6">
    <location>
        <begin position="160"/>
        <end position="178"/>
    </location>
</feature>
<proteinExistence type="inferred from homology"/>
<evidence type="ECO:0000256" key="7">
    <source>
        <dbReference type="SAM" id="MobiDB-lite"/>
    </source>
</evidence>
<dbReference type="OrthoDB" id="1728340at2759"/>
<evidence type="ECO:0000313" key="10">
    <source>
        <dbReference type="Proteomes" id="UP000324897"/>
    </source>
</evidence>
<reference evidence="9 10" key="1">
    <citation type="journal article" date="2019" name="Sci. Rep.">
        <title>A high-quality genome of Eragrostis curvula grass provides insights into Poaceae evolution and supports new strategies to enhance forage quality.</title>
        <authorList>
            <person name="Carballo J."/>
            <person name="Santos B.A.C.M."/>
            <person name="Zappacosta D."/>
            <person name="Garbus I."/>
            <person name="Selva J.P."/>
            <person name="Gallo C.A."/>
            <person name="Diaz A."/>
            <person name="Albertini E."/>
            <person name="Caccamo M."/>
            <person name="Echenique V."/>
        </authorList>
    </citation>
    <scope>NUCLEOTIDE SEQUENCE [LARGE SCALE GENOMIC DNA]</scope>
    <source>
        <strain evidence="10">cv. Victoria</strain>
        <tissue evidence="9">Leaf</tissue>
    </source>
</reference>
<evidence type="ECO:0000256" key="2">
    <source>
        <dbReference type="ARBA" id="ARBA00007635"/>
    </source>
</evidence>
<dbReference type="GO" id="GO:0022857">
    <property type="term" value="F:transmembrane transporter activity"/>
    <property type="evidence" value="ECO:0007669"/>
    <property type="project" value="InterPro"/>
</dbReference>
<comment type="similarity">
    <text evidence="2 6">Belongs to the drug/metabolite transporter (DMT) superfamily. Plant drug/metabolite exporter (P-DME) (TC 2.A.7.4) family.</text>
</comment>
<dbReference type="Pfam" id="PF00892">
    <property type="entry name" value="EamA"/>
    <property type="match status" value="2"/>
</dbReference>
<dbReference type="Gramene" id="TVU28155">
    <property type="protein sequence ID" value="TVU28155"/>
    <property type="gene ID" value="EJB05_19664"/>
</dbReference>
<feature type="transmembrane region" description="Helical" evidence="6">
    <location>
        <begin position="312"/>
        <end position="329"/>
    </location>
</feature>
<feature type="domain" description="EamA" evidence="8">
    <location>
        <begin position="35"/>
        <end position="176"/>
    </location>
</feature>
<accession>A0A5J9UX14</accession>
<dbReference type="InterPro" id="IPR030184">
    <property type="entry name" value="WAT1-related"/>
</dbReference>
<evidence type="ECO:0000256" key="5">
    <source>
        <dbReference type="ARBA" id="ARBA00023136"/>
    </source>
</evidence>
<feature type="region of interest" description="Disordered" evidence="7">
    <location>
        <begin position="1"/>
        <end position="26"/>
    </location>
</feature>
<feature type="transmembrane region" description="Helical" evidence="6">
    <location>
        <begin position="335"/>
        <end position="353"/>
    </location>
</feature>
<dbReference type="SUPFAM" id="SSF103481">
    <property type="entry name" value="Multidrug resistance efflux transporter EmrE"/>
    <property type="match status" value="2"/>
</dbReference>
<dbReference type="EMBL" id="RWGY01000011">
    <property type="protein sequence ID" value="TVU28155.1"/>
    <property type="molecule type" value="Genomic_DNA"/>
</dbReference>
<sequence length="405" mass="42783">KPTTGGRAGIGIGGDGDGDGGRGAGRRGRRAHAAMVGLQLINACYHVIAKLALNDGVNRVVFCVFRDVLALAVLAPLAFFEHRGSHAKALPPLTWRLLGSFFVLGLTGIFGNQLLFLLGLSYTNPSYAAAIQPSIPVFTFILAAIMGTETVSLISNEGRAKIGSTVVCVLGAVLMVLYRGPAVFGTSEELELGSHGVMPVLSAPEPFGPFGLQMWHVGVLCLIGNCLCTAIYLAFQAPILTKYPSSLLLTAYSYIFGAVLMVVCGVFATNDKNDWTLTQSGFAAVVYAGVISSALNTVLLTWSNKLLGPAMVALYIPLQPVMSALLSMLCLGSPVYLGSIIGGLLIISGLYLVTWARHREKLISNGASYVRCSSESWDSTSQVAKSGNLVSDSFISLSRLWNVAS</sequence>
<evidence type="ECO:0000256" key="6">
    <source>
        <dbReference type="RuleBase" id="RU363077"/>
    </source>
</evidence>
<keyword evidence="10" id="KW-1185">Reference proteome</keyword>
<feature type="transmembrane region" description="Helical" evidence="6">
    <location>
        <begin position="127"/>
        <end position="148"/>
    </location>
</feature>
<evidence type="ECO:0000313" key="9">
    <source>
        <dbReference type="EMBL" id="TVU28155.1"/>
    </source>
</evidence>
<feature type="transmembrane region" description="Helical" evidence="6">
    <location>
        <begin position="101"/>
        <end position="121"/>
    </location>
</feature>
<evidence type="ECO:0000256" key="3">
    <source>
        <dbReference type="ARBA" id="ARBA00022692"/>
    </source>
</evidence>
<comment type="subcellular location">
    <subcellularLocation>
        <location evidence="1 6">Membrane</location>
        <topology evidence="1 6">Multi-pass membrane protein</topology>
    </subcellularLocation>
</comment>
<dbReference type="PANTHER" id="PTHR31218">
    <property type="entry name" value="WAT1-RELATED PROTEIN"/>
    <property type="match status" value="1"/>
</dbReference>
<name>A0A5J9UX14_9POAL</name>
<feature type="transmembrane region" description="Helical" evidence="6">
    <location>
        <begin position="280"/>
        <end position="300"/>
    </location>
</feature>
<evidence type="ECO:0000256" key="1">
    <source>
        <dbReference type="ARBA" id="ARBA00004141"/>
    </source>
</evidence>
<gene>
    <name evidence="9" type="ORF">EJB05_19664</name>
</gene>
<keyword evidence="3 6" id="KW-0812">Transmembrane</keyword>
<feature type="domain" description="EamA" evidence="8">
    <location>
        <begin position="217"/>
        <end position="354"/>
    </location>
</feature>
<dbReference type="GO" id="GO:0016020">
    <property type="term" value="C:membrane"/>
    <property type="evidence" value="ECO:0007669"/>
    <property type="project" value="UniProtKB-SubCell"/>
</dbReference>
<protein>
    <recommendedName>
        <fullName evidence="6">WAT1-related protein</fullName>
    </recommendedName>
</protein>
<evidence type="ECO:0000256" key="4">
    <source>
        <dbReference type="ARBA" id="ARBA00022989"/>
    </source>
</evidence>
<dbReference type="InterPro" id="IPR037185">
    <property type="entry name" value="EmrE-like"/>
</dbReference>
<keyword evidence="4 6" id="KW-1133">Transmembrane helix</keyword>
<dbReference type="Proteomes" id="UP000324897">
    <property type="component" value="Chromosome 1"/>
</dbReference>
<feature type="transmembrane region" description="Helical" evidence="6">
    <location>
        <begin position="214"/>
        <end position="235"/>
    </location>
</feature>
<feature type="transmembrane region" description="Helical" evidence="6">
    <location>
        <begin position="247"/>
        <end position="268"/>
    </location>
</feature>
<dbReference type="InterPro" id="IPR000620">
    <property type="entry name" value="EamA_dom"/>
</dbReference>
<feature type="non-terminal residue" evidence="9">
    <location>
        <position position="1"/>
    </location>
</feature>
<comment type="caution">
    <text evidence="9">The sequence shown here is derived from an EMBL/GenBank/DDBJ whole genome shotgun (WGS) entry which is preliminary data.</text>
</comment>
<feature type="compositionally biased region" description="Gly residues" evidence="7">
    <location>
        <begin position="1"/>
        <end position="15"/>
    </location>
</feature>